<dbReference type="EMBL" id="JABXBU010000030">
    <property type="protein sequence ID" value="KAF8784558.1"/>
    <property type="molecule type" value="Genomic_DNA"/>
</dbReference>
<keyword evidence="1" id="KW-0175">Coiled coil</keyword>
<dbReference type="PANTHER" id="PTHR23025">
    <property type="entry name" value="TRIACYLGLYCEROL LIPASE"/>
    <property type="match status" value="1"/>
</dbReference>
<dbReference type="Pfam" id="PF06350">
    <property type="entry name" value="HSL_N"/>
    <property type="match status" value="1"/>
</dbReference>
<dbReference type="GO" id="GO:0005829">
    <property type="term" value="C:cytosol"/>
    <property type="evidence" value="ECO:0007669"/>
    <property type="project" value="TreeGrafter"/>
</dbReference>
<reference evidence="5" key="2">
    <citation type="submission" date="2020-06" db="EMBL/GenBank/DDBJ databases">
        <authorList>
            <person name="Sheffer M."/>
        </authorList>
    </citation>
    <scope>NUCLEOTIDE SEQUENCE</scope>
</reference>
<keyword evidence="6" id="KW-1185">Reference proteome</keyword>
<feature type="region of interest" description="Disordered" evidence="2">
    <location>
        <begin position="565"/>
        <end position="586"/>
    </location>
</feature>
<sequence>MYEPGGERGEVVVELADPVADLSDGPSFPAADHVGQKNCSLKDEDELAQIIGNYRVTSDFEWLEFKAEFDSHLQRSVFKDENSNSLNSFEDQSKEIDIAIEDEDQTCYETETPDLPELLDQSLDDSMSQDKKLENFSSDLDSDSLLSSTMNDVETVSTTTQYNCHEMVEETEALATDRITEGVDIRISPRNSTVELINFQAVDDFSSEFSLVADVEVKMDDSSNEERVISTFETTIGNHVQTNGDATETLINLDDDCINNVNETTTSENHSQSTLKLLNCDIPEKEFIQPNNKMSQPVDGPKRSNVARREPRSAGPVSAFTVESKIAQEIKEMKQREEDLRKMREMLTKEMSTKSENTHTAVPVAKKETIKQAKEIVKPEKEKPPPAKTQVHTVNGGQSYNIACVFGHKRKDVAKSTETTPKADKKSSATSTYESPIEKEIRIVKQREEELKREREQALKIKMQLESCQLNADLSDDDKETIDTFASVSICSDSSFDSGTKLTTPEQKPFDGSLSPTSMNNKINEMYCNSSIAESICSLDSISQSERGINVNGLQKMFSQSSLKNSTFHSNSMRSPSPDSTSSSSISKISFPFAAQKSGSIVQSKNVNMERFIASKGKQIVFKNTSPINAVGNNDYMEIKPPQIKKSDQKSQRKFVSAASKIQTELQEMKEREEELKKERARLLGLNGQITDLTPETKDVNHNTNSSTDICSSPDFLENDKEIPNEIEKEEMQEIALNQTRRRSTLIEEWERRIQNSGVQGIHVWPKKTFNQLSVARIPDKYWYGEKFVSLLRELLDHLHWYEENLKLLYDELHRFDLDENHGNGFRSFVLIFERCFSECYKYSKRLINSRSSFFFRVQTYLKEIESLVNVLSDLRPTLNFLIKMLTENPENHLLMPEKAVSPEEILTQCEGISQLGFYGRFQGFYYCTSMRRILQGVGVIVATFSDLYQKSGGPVFKAVLTVLNGIKYIIDPELRAYQIVNVAQNSSVEFLKAFWSLSEVQLMKRLPDWICPKLAVREEIYVPNTSLTLCNIYTKENVVIPVPTSHIPPAPVRCLLLSSVHREGQVLKKSREKTSSAPKSKSLLFHCHGGGFVAQDPDSHEIYLRHWAHDLNAPIISVDYSLSPEAPFPRALEEVLLAYAWVLKNPHKLGWTGEIICFAGDSAGGNVLMSTVLKTISLQIRQPDAVLCSYTPLVLDIVPSPSRLLCWIDPLLPLGFMISCLDAYAGAMTTEEDEYDTAFEHVSSGRRSRKISSISEIFDSSINFLKQCEWIEVEANEPPEKSADIIFYSSENRSVDGSNYIRDFIEKYDDGAIKKSQNETWNYSKEFNIYNFPQDIIFDLKAKSLEAVDMGLRKISEFFMCTSLYQKVIAPLLPNMASTSQKKAQFLYNKKSIFQKMKKLKIVSKNPFMSPLLASDDILKEMPPIYFVSLNFDPCLDDSVAFTKRLRSLNRQVTIDFLDDLPHGFLNFLPFSQEAHNGSNLCVRRLKEAMKLI</sequence>
<dbReference type="Pfam" id="PF07859">
    <property type="entry name" value="Abhydrolase_3"/>
    <property type="match status" value="2"/>
</dbReference>
<dbReference type="InterPro" id="IPR010468">
    <property type="entry name" value="HSL_N"/>
</dbReference>
<evidence type="ECO:0000256" key="1">
    <source>
        <dbReference type="SAM" id="Coils"/>
    </source>
</evidence>
<dbReference type="GO" id="GO:0019433">
    <property type="term" value="P:triglyceride catabolic process"/>
    <property type="evidence" value="ECO:0007669"/>
    <property type="project" value="TreeGrafter"/>
</dbReference>
<dbReference type="GO" id="GO:0004771">
    <property type="term" value="F:sterol ester esterase activity"/>
    <property type="evidence" value="ECO:0007669"/>
    <property type="project" value="TreeGrafter"/>
</dbReference>
<comment type="caution">
    <text evidence="5">The sequence shown here is derived from an EMBL/GenBank/DDBJ whole genome shotgun (WGS) entry which is preliminary data.</text>
</comment>
<dbReference type="GO" id="GO:0004806">
    <property type="term" value="F:triacylglycerol lipase activity"/>
    <property type="evidence" value="ECO:0007669"/>
    <property type="project" value="TreeGrafter"/>
</dbReference>
<evidence type="ECO:0000313" key="5">
    <source>
        <dbReference type="EMBL" id="KAF8784558.1"/>
    </source>
</evidence>
<evidence type="ECO:0000259" key="3">
    <source>
        <dbReference type="Pfam" id="PF06350"/>
    </source>
</evidence>
<feature type="domain" description="Alpha/beta hydrolase fold-3" evidence="4">
    <location>
        <begin position="1404"/>
        <end position="1467"/>
    </location>
</feature>
<evidence type="ECO:0000313" key="6">
    <source>
        <dbReference type="Proteomes" id="UP000807504"/>
    </source>
</evidence>
<evidence type="ECO:0000259" key="4">
    <source>
        <dbReference type="Pfam" id="PF07859"/>
    </source>
</evidence>
<dbReference type="InterPro" id="IPR013094">
    <property type="entry name" value="AB_hydrolase_3"/>
</dbReference>
<dbReference type="GO" id="GO:0008203">
    <property type="term" value="P:cholesterol metabolic process"/>
    <property type="evidence" value="ECO:0007669"/>
    <property type="project" value="InterPro"/>
</dbReference>
<feature type="domain" description="Hormone-sensitive lipase N-terminal" evidence="3">
    <location>
        <begin position="784"/>
        <end position="1066"/>
    </location>
</feature>
<dbReference type="SUPFAM" id="SSF53474">
    <property type="entry name" value="alpha/beta-Hydrolases"/>
    <property type="match status" value="1"/>
</dbReference>
<gene>
    <name evidence="5" type="ORF">HNY73_010220</name>
</gene>
<reference evidence="5" key="1">
    <citation type="journal article" date="2020" name="bioRxiv">
        <title>Chromosome-level reference genome of the European wasp spider Argiope bruennichi: a resource for studies on range expansion and evolutionary adaptation.</title>
        <authorList>
            <person name="Sheffer M.M."/>
            <person name="Hoppe A."/>
            <person name="Krehenwinkel H."/>
            <person name="Uhl G."/>
            <person name="Kuss A.W."/>
            <person name="Jensen L."/>
            <person name="Jensen C."/>
            <person name="Gillespie R.G."/>
            <person name="Hoff K.J."/>
            <person name="Prost S."/>
        </authorList>
    </citation>
    <scope>NUCLEOTIDE SEQUENCE</scope>
</reference>
<dbReference type="InterPro" id="IPR029058">
    <property type="entry name" value="AB_hydrolase_fold"/>
</dbReference>
<feature type="compositionally biased region" description="Low complexity" evidence="2">
    <location>
        <begin position="570"/>
        <end position="586"/>
    </location>
</feature>
<accession>A0A8T0F2P9</accession>
<feature type="coiled-coil region" evidence="1">
    <location>
        <begin position="659"/>
        <end position="689"/>
    </location>
</feature>
<feature type="coiled-coil region" evidence="1">
    <location>
        <begin position="437"/>
        <end position="464"/>
    </location>
</feature>
<evidence type="ECO:0000256" key="2">
    <source>
        <dbReference type="SAM" id="MobiDB-lite"/>
    </source>
</evidence>
<feature type="domain" description="Alpha/beta hydrolase fold-3" evidence="4">
    <location>
        <begin position="1086"/>
        <end position="1227"/>
    </location>
</feature>
<dbReference type="Gene3D" id="3.40.50.1820">
    <property type="entry name" value="alpha/beta hydrolase"/>
    <property type="match status" value="2"/>
</dbReference>
<dbReference type="PANTHER" id="PTHR23025:SF3">
    <property type="entry name" value="HORMONE-SENSITIVE LIPASE"/>
    <property type="match status" value="1"/>
</dbReference>
<name>A0A8T0F2P9_ARGBR</name>
<dbReference type="Proteomes" id="UP000807504">
    <property type="component" value="Unassembled WGS sequence"/>
</dbReference>
<proteinExistence type="predicted"/>
<organism evidence="5 6">
    <name type="scientific">Argiope bruennichi</name>
    <name type="common">Wasp spider</name>
    <name type="synonym">Aranea bruennichi</name>
    <dbReference type="NCBI Taxonomy" id="94029"/>
    <lineage>
        <taxon>Eukaryota</taxon>
        <taxon>Metazoa</taxon>
        <taxon>Ecdysozoa</taxon>
        <taxon>Arthropoda</taxon>
        <taxon>Chelicerata</taxon>
        <taxon>Arachnida</taxon>
        <taxon>Araneae</taxon>
        <taxon>Araneomorphae</taxon>
        <taxon>Entelegynae</taxon>
        <taxon>Araneoidea</taxon>
        <taxon>Araneidae</taxon>
        <taxon>Argiope</taxon>
    </lineage>
</organism>
<feature type="region of interest" description="Disordered" evidence="2">
    <location>
        <begin position="290"/>
        <end position="318"/>
    </location>
</feature>
<protein>
    <submittedName>
        <fullName evidence="5">Hormone-sensitive lipase like protein</fullName>
    </submittedName>
</protein>
<feature type="region of interest" description="Disordered" evidence="2">
    <location>
        <begin position="413"/>
        <end position="435"/>
    </location>
</feature>